<keyword evidence="1" id="KW-0732">Signal</keyword>
<dbReference type="Proteomes" id="UP000729402">
    <property type="component" value="Unassembled WGS sequence"/>
</dbReference>
<gene>
    <name evidence="2" type="ORF">GUJ93_ZPchr0009g462</name>
</gene>
<reference evidence="2" key="1">
    <citation type="journal article" date="2021" name="bioRxiv">
        <title>Whole Genome Assembly and Annotation of Northern Wild Rice, Zizania palustris L., Supports a Whole Genome Duplication in the Zizania Genus.</title>
        <authorList>
            <person name="Haas M."/>
            <person name="Kono T."/>
            <person name="Macchietto M."/>
            <person name="Millas R."/>
            <person name="McGilp L."/>
            <person name="Shao M."/>
            <person name="Duquette J."/>
            <person name="Hirsch C.N."/>
            <person name="Kimball J."/>
        </authorList>
    </citation>
    <scope>NUCLEOTIDE SEQUENCE</scope>
    <source>
        <tissue evidence="2">Fresh leaf tissue</tissue>
    </source>
</reference>
<organism evidence="2 3">
    <name type="scientific">Zizania palustris</name>
    <name type="common">Northern wild rice</name>
    <dbReference type="NCBI Taxonomy" id="103762"/>
    <lineage>
        <taxon>Eukaryota</taxon>
        <taxon>Viridiplantae</taxon>
        <taxon>Streptophyta</taxon>
        <taxon>Embryophyta</taxon>
        <taxon>Tracheophyta</taxon>
        <taxon>Spermatophyta</taxon>
        <taxon>Magnoliopsida</taxon>
        <taxon>Liliopsida</taxon>
        <taxon>Poales</taxon>
        <taxon>Poaceae</taxon>
        <taxon>BOP clade</taxon>
        <taxon>Oryzoideae</taxon>
        <taxon>Oryzeae</taxon>
        <taxon>Zizaniinae</taxon>
        <taxon>Zizania</taxon>
    </lineage>
</organism>
<evidence type="ECO:0000313" key="3">
    <source>
        <dbReference type="Proteomes" id="UP000729402"/>
    </source>
</evidence>
<accession>A0A8J5RGE3</accession>
<evidence type="ECO:0000313" key="2">
    <source>
        <dbReference type="EMBL" id="KAG8048808.1"/>
    </source>
</evidence>
<feature type="signal peptide" evidence="1">
    <location>
        <begin position="1"/>
        <end position="18"/>
    </location>
</feature>
<name>A0A8J5RGE3_ZIZPA</name>
<comment type="caution">
    <text evidence="2">The sequence shown here is derived from an EMBL/GenBank/DDBJ whole genome shotgun (WGS) entry which is preliminary data.</text>
</comment>
<protein>
    <submittedName>
        <fullName evidence="2">Uncharacterized protein</fullName>
    </submittedName>
</protein>
<feature type="chain" id="PRO_5035262778" evidence="1">
    <location>
        <begin position="19"/>
        <end position="78"/>
    </location>
</feature>
<proteinExistence type="predicted"/>
<evidence type="ECO:0000256" key="1">
    <source>
        <dbReference type="SAM" id="SignalP"/>
    </source>
</evidence>
<dbReference type="PANTHER" id="PTHR46862:SF3">
    <property type="entry name" value="OS07G0661900 PROTEIN"/>
    <property type="match status" value="1"/>
</dbReference>
<dbReference type="AlphaFoldDB" id="A0A8J5RGE3"/>
<sequence>MLVLLLAFWVKAMNPKRADWLLVLKELTTMESLLLAEVLEHELLEDSFEANVHDYTKPIDIYGKQKLPQKAKNANNFT</sequence>
<dbReference type="PANTHER" id="PTHR46862">
    <property type="entry name" value="OS07G0661900 PROTEIN"/>
    <property type="match status" value="1"/>
</dbReference>
<dbReference type="EMBL" id="JAAALK010000289">
    <property type="protein sequence ID" value="KAG8048808.1"/>
    <property type="molecule type" value="Genomic_DNA"/>
</dbReference>
<dbReference type="OrthoDB" id="185373at2759"/>
<reference evidence="2" key="2">
    <citation type="submission" date="2021-02" db="EMBL/GenBank/DDBJ databases">
        <authorList>
            <person name="Kimball J.A."/>
            <person name="Haas M.W."/>
            <person name="Macchietto M."/>
            <person name="Kono T."/>
            <person name="Duquette J."/>
            <person name="Shao M."/>
        </authorList>
    </citation>
    <scope>NUCLEOTIDE SEQUENCE</scope>
    <source>
        <tissue evidence="2">Fresh leaf tissue</tissue>
    </source>
</reference>
<keyword evidence="3" id="KW-1185">Reference proteome</keyword>